<organism evidence="1">
    <name type="scientific">Timema poppense</name>
    <name type="common">Walking stick</name>
    <dbReference type="NCBI Taxonomy" id="170557"/>
    <lineage>
        <taxon>Eukaryota</taxon>
        <taxon>Metazoa</taxon>
        <taxon>Ecdysozoa</taxon>
        <taxon>Arthropoda</taxon>
        <taxon>Hexapoda</taxon>
        <taxon>Insecta</taxon>
        <taxon>Pterygota</taxon>
        <taxon>Neoptera</taxon>
        <taxon>Polyneoptera</taxon>
        <taxon>Phasmatodea</taxon>
        <taxon>Timematodea</taxon>
        <taxon>Timematoidea</taxon>
        <taxon>Timematidae</taxon>
        <taxon>Timema</taxon>
    </lineage>
</organism>
<name>A0A7R9CW17_TIMPO</name>
<dbReference type="AlphaFoldDB" id="A0A7R9CW17"/>
<accession>A0A7R9CW17</accession>
<evidence type="ECO:0000313" key="1">
    <source>
        <dbReference type="EMBL" id="CAD7402553.1"/>
    </source>
</evidence>
<proteinExistence type="predicted"/>
<reference evidence="1" key="1">
    <citation type="submission" date="2020-11" db="EMBL/GenBank/DDBJ databases">
        <authorList>
            <person name="Tran Van P."/>
        </authorList>
    </citation>
    <scope>NUCLEOTIDE SEQUENCE</scope>
</reference>
<sequence length="151" mass="17154">MYLFTGHLNLRLFTAHICLVQFKAHLNLYLFTAHLNLHFFTAHLNSRSGLASARRVTIAVWKSFCCRCSQRLVVALETPFHSADTPKRDDEHAKRLQKSAVSSQSAPKKPWGYCSYIGRAKLAAVSLILCSLRTFMNGDEPTHHATLFFFL</sequence>
<gene>
    <name evidence="1" type="ORF">TPSB3V08_LOCUS3626</name>
</gene>
<protein>
    <submittedName>
        <fullName evidence="1">Uncharacterized protein</fullName>
    </submittedName>
</protein>
<dbReference type="EMBL" id="OD001597">
    <property type="protein sequence ID" value="CAD7402553.1"/>
    <property type="molecule type" value="Genomic_DNA"/>
</dbReference>